<dbReference type="PANTHER" id="PTHR43591:SF24">
    <property type="entry name" value="2-METHOXY-6-POLYPRENYL-1,4-BENZOQUINOL METHYLASE, MITOCHONDRIAL"/>
    <property type="match status" value="1"/>
</dbReference>
<dbReference type="CDD" id="cd02440">
    <property type="entry name" value="AdoMet_MTases"/>
    <property type="match status" value="1"/>
</dbReference>
<evidence type="ECO:0000259" key="1">
    <source>
        <dbReference type="Pfam" id="PF13847"/>
    </source>
</evidence>
<protein>
    <submittedName>
        <fullName evidence="2">Class I SAM-dependent methyltransferase</fullName>
    </submittedName>
</protein>
<organism evidence="2 3">
    <name type="scientific">Alkalicoccobacillus porphyridii</name>
    <dbReference type="NCBI Taxonomy" id="2597270"/>
    <lineage>
        <taxon>Bacteria</taxon>
        <taxon>Bacillati</taxon>
        <taxon>Bacillota</taxon>
        <taxon>Bacilli</taxon>
        <taxon>Bacillales</taxon>
        <taxon>Bacillaceae</taxon>
        <taxon>Alkalicoccobacillus</taxon>
    </lineage>
</organism>
<comment type="caution">
    <text evidence="2">The sequence shown here is derived from an EMBL/GenBank/DDBJ whole genome shotgun (WGS) entry which is preliminary data.</text>
</comment>
<dbReference type="AlphaFoldDB" id="A0A553ZW70"/>
<keyword evidence="2" id="KW-0489">Methyltransferase</keyword>
<dbReference type="RefSeq" id="WP_143849507.1">
    <property type="nucleotide sequence ID" value="NZ_VLXZ01000009.1"/>
</dbReference>
<dbReference type="PANTHER" id="PTHR43591">
    <property type="entry name" value="METHYLTRANSFERASE"/>
    <property type="match status" value="1"/>
</dbReference>
<dbReference type="Gene3D" id="3.40.50.150">
    <property type="entry name" value="Vaccinia Virus protein VP39"/>
    <property type="match status" value="1"/>
</dbReference>
<evidence type="ECO:0000313" key="2">
    <source>
        <dbReference type="EMBL" id="TSB45719.1"/>
    </source>
</evidence>
<dbReference type="OrthoDB" id="9784101at2"/>
<keyword evidence="2" id="KW-0808">Transferase</keyword>
<dbReference type="EMBL" id="VLXZ01000009">
    <property type="protein sequence ID" value="TSB45719.1"/>
    <property type="molecule type" value="Genomic_DNA"/>
</dbReference>
<dbReference type="InterPro" id="IPR029063">
    <property type="entry name" value="SAM-dependent_MTases_sf"/>
</dbReference>
<dbReference type="GO" id="GO:0008168">
    <property type="term" value="F:methyltransferase activity"/>
    <property type="evidence" value="ECO:0007669"/>
    <property type="project" value="UniProtKB-KW"/>
</dbReference>
<dbReference type="Pfam" id="PF13847">
    <property type="entry name" value="Methyltransf_31"/>
    <property type="match status" value="1"/>
</dbReference>
<reference evidence="2 3" key="1">
    <citation type="submission" date="2019-07" db="EMBL/GenBank/DDBJ databases">
        <authorList>
            <person name="Park Y.J."/>
            <person name="Jeong S.E."/>
            <person name="Jung H.S."/>
        </authorList>
    </citation>
    <scope>NUCLEOTIDE SEQUENCE [LARGE SCALE GENOMIC DNA]</scope>
    <source>
        <strain evidence="3">P16(2019)</strain>
    </source>
</reference>
<sequence length="188" mass="21196">MDVRLQRKIHNLENIDRVEAKEVFKYLSPSNEDHVLDLGAGTGYISLAIAKHVQSVVAFDFDSEILQYLEEMATHKKIKNIDISVGDFTEMNLVSESFDKSVASISLHEVQPLSTALREIHRVLKENGMFVCIEIEKVDGIQAPRVSSEEMREEMIKAGFTIEEVIFPEMDVAGQPVYIIVGLKSESK</sequence>
<dbReference type="Proteomes" id="UP000318521">
    <property type="component" value="Unassembled WGS sequence"/>
</dbReference>
<keyword evidence="3" id="KW-1185">Reference proteome</keyword>
<dbReference type="SUPFAM" id="SSF53335">
    <property type="entry name" value="S-adenosyl-L-methionine-dependent methyltransferases"/>
    <property type="match status" value="1"/>
</dbReference>
<name>A0A553ZW70_9BACI</name>
<feature type="domain" description="Methyltransferase" evidence="1">
    <location>
        <begin position="31"/>
        <end position="141"/>
    </location>
</feature>
<gene>
    <name evidence="2" type="ORF">FN960_14625</name>
</gene>
<evidence type="ECO:0000313" key="3">
    <source>
        <dbReference type="Proteomes" id="UP000318521"/>
    </source>
</evidence>
<accession>A0A553ZW70</accession>
<dbReference type="GO" id="GO:0032259">
    <property type="term" value="P:methylation"/>
    <property type="evidence" value="ECO:0007669"/>
    <property type="project" value="UniProtKB-KW"/>
</dbReference>
<proteinExistence type="predicted"/>
<dbReference type="InterPro" id="IPR025714">
    <property type="entry name" value="Methyltranfer_dom"/>
</dbReference>